<feature type="transmembrane region" description="Helical" evidence="2">
    <location>
        <begin position="92"/>
        <end position="115"/>
    </location>
</feature>
<name>A0ABT6X5G5_9BURK</name>
<dbReference type="RefSeq" id="WP_283223749.1">
    <property type="nucleotide sequence ID" value="NZ_JASGBH010000003.1"/>
</dbReference>
<gene>
    <name evidence="3" type="ORF">QLQ16_05820</name>
</gene>
<dbReference type="Pfam" id="PF06210">
    <property type="entry name" value="DUF1003"/>
    <property type="match status" value="1"/>
</dbReference>
<sequence length="185" mass="21086">MTTNTTDLKHSYEVQQLELLRQHRKAHRQKHGIAPILIAEHLDVPPPSRGQKLADIVASTVGSWRFIIIQSTAIVFWIVGNVWTGPHAWDPYPFILLNLLLSFQAAYTAPAIMMSQNRQSELDRRHAQNDYEINVKAELEIELLHEKIDILKEQELLALTEAVRELSRQVQTLSAQGPTPSDQKV</sequence>
<reference evidence="3" key="1">
    <citation type="submission" date="2023-05" db="EMBL/GenBank/DDBJ databases">
        <title>Limnohabitans sp. strain HM2-2 Genome sequencing and assembly.</title>
        <authorList>
            <person name="Jung Y."/>
        </authorList>
    </citation>
    <scope>NUCLEOTIDE SEQUENCE</scope>
    <source>
        <strain evidence="3">HM2-2</strain>
    </source>
</reference>
<evidence type="ECO:0000313" key="4">
    <source>
        <dbReference type="Proteomes" id="UP001431902"/>
    </source>
</evidence>
<dbReference type="PANTHER" id="PTHR41386">
    <property type="entry name" value="INTEGRAL MEMBRANE PROTEIN-RELATED"/>
    <property type="match status" value="1"/>
</dbReference>
<evidence type="ECO:0000256" key="2">
    <source>
        <dbReference type="SAM" id="Phobius"/>
    </source>
</evidence>
<dbReference type="InterPro" id="IPR010406">
    <property type="entry name" value="DUF1003"/>
</dbReference>
<dbReference type="EMBL" id="JASGBH010000003">
    <property type="protein sequence ID" value="MDI9233354.1"/>
    <property type="molecule type" value="Genomic_DNA"/>
</dbReference>
<keyword evidence="2" id="KW-1133">Transmembrane helix</keyword>
<evidence type="ECO:0000313" key="3">
    <source>
        <dbReference type="EMBL" id="MDI9233354.1"/>
    </source>
</evidence>
<organism evidence="3 4">
    <name type="scientific">Limnohabitans lacus</name>
    <dbReference type="NCBI Taxonomy" id="3045173"/>
    <lineage>
        <taxon>Bacteria</taxon>
        <taxon>Pseudomonadati</taxon>
        <taxon>Pseudomonadota</taxon>
        <taxon>Betaproteobacteria</taxon>
        <taxon>Burkholderiales</taxon>
        <taxon>Comamonadaceae</taxon>
        <taxon>Limnohabitans</taxon>
    </lineage>
</organism>
<feature type="coiled-coil region" evidence="1">
    <location>
        <begin position="134"/>
        <end position="176"/>
    </location>
</feature>
<proteinExistence type="predicted"/>
<comment type="caution">
    <text evidence="3">The sequence shown here is derived from an EMBL/GenBank/DDBJ whole genome shotgun (WGS) entry which is preliminary data.</text>
</comment>
<evidence type="ECO:0000256" key="1">
    <source>
        <dbReference type="SAM" id="Coils"/>
    </source>
</evidence>
<protein>
    <submittedName>
        <fullName evidence="3">DUF1003 domain-containing protein</fullName>
    </submittedName>
</protein>
<accession>A0ABT6X5G5</accession>
<feature type="transmembrane region" description="Helical" evidence="2">
    <location>
        <begin position="56"/>
        <end position="80"/>
    </location>
</feature>
<keyword evidence="2" id="KW-0472">Membrane</keyword>
<keyword evidence="1" id="KW-0175">Coiled coil</keyword>
<dbReference type="Proteomes" id="UP001431902">
    <property type="component" value="Unassembled WGS sequence"/>
</dbReference>
<dbReference type="PANTHER" id="PTHR41386:SF1">
    <property type="entry name" value="MEMBRANE PROTEIN"/>
    <property type="match status" value="1"/>
</dbReference>
<keyword evidence="4" id="KW-1185">Reference proteome</keyword>
<keyword evidence="2" id="KW-0812">Transmembrane</keyword>